<comment type="caution">
    <text evidence="5">The sequence shown here is derived from an EMBL/GenBank/DDBJ whole genome shotgun (WGS) entry which is preliminary data.</text>
</comment>
<dbReference type="Pfam" id="PF12936">
    <property type="entry name" value="Kri1_C"/>
    <property type="match status" value="1"/>
</dbReference>
<feature type="compositionally biased region" description="Basic and acidic residues" evidence="3">
    <location>
        <begin position="770"/>
        <end position="780"/>
    </location>
</feature>
<evidence type="ECO:0000256" key="3">
    <source>
        <dbReference type="SAM" id="MobiDB-lite"/>
    </source>
</evidence>
<feature type="compositionally biased region" description="Acidic residues" evidence="3">
    <location>
        <begin position="419"/>
        <end position="430"/>
    </location>
</feature>
<feature type="region of interest" description="Disordered" evidence="3">
    <location>
        <begin position="310"/>
        <end position="329"/>
    </location>
</feature>
<dbReference type="AlphaFoldDB" id="A0A232F9M0"/>
<dbReference type="Proteomes" id="UP000215335">
    <property type="component" value="Unassembled WGS sequence"/>
</dbReference>
<evidence type="ECO:0000259" key="4">
    <source>
        <dbReference type="Pfam" id="PF12936"/>
    </source>
</evidence>
<dbReference type="EMBL" id="NNAY01000660">
    <property type="protein sequence ID" value="OXU27139.1"/>
    <property type="molecule type" value="Genomic_DNA"/>
</dbReference>
<proteinExistence type="inferred from homology"/>
<feature type="compositionally biased region" description="Basic and acidic residues" evidence="3">
    <location>
        <begin position="691"/>
        <end position="704"/>
    </location>
</feature>
<feature type="domain" description="Kri1-like C-terminal" evidence="4">
    <location>
        <begin position="494"/>
        <end position="581"/>
    </location>
</feature>
<feature type="compositionally biased region" description="Basic and acidic residues" evidence="3">
    <location>
        <begin position="637"/>
        <end position="646"/>
    </location>
</feature>
<evidence type="ECO:0000313" key="5">
    <source>
        <dbReference type="EMBL" id="OXU27139.1"/>
    </source>
</evidence>
<dbReference type="GO" id="GO:0005730">
    <property type="term" value="C:nucleolus"/>
    <property type="evidence" value="ECO:0007669"/>
    <property type="project" value="TreeGrafter"/>
</dbReference>
<accession>A0A232F9M0</accession>
<dbReference type="OrthoDB" id="10252032at2759"/>
<keyword evidence="6" id="KW-1185">Reference proteome</keyword>
<feature type="compositionally biased region" description="Basic and acidic residues" evidence="3">
    <location>
        <begin position="159"/>
        <end position="170"/>
    </location>
</feature>
<feature type="region of interest" description="Disordered" evidence="3">
    <location>
        <begin position="419"/>
        <end position="450"/>
    </location>
</feature>
<feature type="compositionally biased region" description="Basic and acidic residues" evidence="3">
    <location>
        <begin position="186"/>
        <end position="197"/>
    </location>
</feature>
<organism evidence="5 6">
    <name type="scientific">Trichomalopsis sarcophagae</name>
    <dbReference type="NCBI Taxonomy" id="543379"/>
    <lineage>
        <taxon>Eukaryota</taxon>
        <taxon>Metazoa</taxon>
        <taxon>Ecdysozoa</taxon>
        <taxon>Arthropoda</taxon>
        <taxon>Hexapoda</taxon>
        <taxon>Insecta</taxon>
        <taxon>Pterygota</taxon>
        <taxon>Neoptera</taxon>
        <taxon>Endopterygota</taxon>
        <taxon>Hymenoptera</taxon>
        <taxon>Apocrita</taxon>
        <taxon>Proctotrupomorpha</taxon>
        <taxon>Chalcidoidea</taxon>
        <taxon>Pteromalidae</taxon>
        <taxon>Pteromalinae</taxon>
        <taxon>Trichomalopsis</taxon>
    </lineage>
</organism>
<evidence type="ECO:0000256" key="1">
    <source>
        <dbReference type="ARBA" id="ARBA00007473"/>
    </source>
</evidence>
<reference evidence="5 6" key="1">
    <citation type="journal article" date="2017" name="Curr. Biol.">
        <title>The Evolution of Venom by Co-option of Single-Copy Genes.</title>
        <authorList>
            <person name="Martinson E.O."/>
            <person name="Mrinalini"/>
            <person name="Kelkar Y.D."/>
            <person name="Chang C.H."/>
            <person name="Werren J.H."/>
        </authorList>
    </citation>
    <scope>NUCLEOTIDE SEQUENCE [LARGE SCALE GENOMIC DNA]</scope>
    <source>
        <strain evidence="5 6">Alberta</strain>
        <tissue evidence="5">Whole body</tissue>
    </source>
</reference>
<feature type="compositionally biased region" description="Acidic residues" evidence="3">
    <location>
        <begin position="55"/>
        <end position="70"/>
    </location>
</feature>
<gene>
    <name evidence="5" type="ORF">TSAR_013005</name>
</gene>
<evidence type="ECO:0000256" key="2">
    <source>
        <dbReference type="ARBA" id="ARBA00017294"/>
    </source>
</evidence>
<name>A0A232F9M0_9HYME</name>
<dbReference type="PANTHER" id="PTHR14490">
    <property type="entry name" value="ZINC FINGER, ZZ TYPE"/>
    <property type="match status" value="1"/>
</dbReference>
<protein>
    <recommendedName>
        <fullName evidence="2">Protein KRI1 homolog</fullName>
    </recommendedName>
</protein>
<dbReference type="GO" id="GO:0030686">
    <property type="term" value="C:90S preribosome"/>
    <property type="evidence" value="ECO:0007669"/>
    <property type="project" value="TreeGrafter"/>
</dbReference>
<feature type="region of interest" description="Disordered" evidence="3">
    <location>
        <begin position="46"/>
        <end position="71"/>
    </location>
</feature>
<feature type="region of interest" description="Disordered" evidence="3">
    <location>
        <begin position="589"/>
        <end position="811"/>
    </location>
</feature>
<dbReference type="Pfam" id="PF05178">
    <property type="entry name" value="Kri1"/>
    <property type="match status" value="1"/>
</dbReference>
<feature type="compositionally biased region" description="Basic and acidic residues" evidence="3">
    <location>
        <begin position="433"/>
        <end position="443"/>
    </location>
</feature>
<dbReference type="InterPro" id="IPR024626">
    <property type="entry name" value="Kri1-like_C"/>
</dbReference>
<dbReference type="PANTHER" id="PTHR14490:SF5">
    <property type="entry name" value="PROTEIN KRI1 HOMOLOG"/>
    <property type="match status" value="1"/>
</dbReference>
<feature type="region of interest" description="Disordered" evidence="3">
    <location>
        <begin position="132"/>
        <end position="197"/>
    </location>
</feature>
<sequence>MQKLFKNDDSDSEEKLNINTDYATNYDNWRQKEELHKLKARYGEDAETLLKSDEDSSESSEDDEGEEIPEEFEKNFYKTLACLKNKDPRIYDDKVKFFDETDLKSVEGAKKEKKEKSLFLRDYERKIIVERGGKYSDSEDEVNENEAKPRNPTYVQEQQELKESFKKVLEDQDAQEDDLLLKPKTKSKEEKQKEEEAYKEWLKGQKKDINKEQEKELKPLRDFWTDPNLDANEKFLRDYVLNNKFLDKESVDDANLDYEHVAHDSDENLSEDERNINTQEEFEHKYNFRFEEPDQEFIKRYPRTLENSLRKKDTRRAQKRAEVKARKEEEKLKKREELKELKALKRKEIEEKIEKLKEITGNDDLKLDMMDLEGDFDPDEYDKKMSQIFNEDYYAGQEEDAKPEFPDIDEELQVESTWDDYEPGAEEISQEEIPYHDAPHCEDPEFNMDADYNGQSLQEELVESTKKRKKRRRSKFAELISKEKPKFDPTLHPSYQEYYDQYYALDYEDMIGDLPCRFKYRQVVPNDYGLTVEEILMADDRELNKWCSLKKALEHKPEYKELNEVKIYKQKAANEALKKKILKSLYSAPEEETPDPLPGPSGMLPNPGTEGTNKSRKRKRKNKQNGEINAEIANDQQKGKEEKSVENGKSNAKKSKKSKRETESTSEKKDSTTETNLTEENNEPSSKKKIKLDESTEDKQTEVSKKKKKKKKTVQNDLESGKSDFEHMKATVSNEQSKSKPKAQDTVKQSDKTQNVKSSDGEKMKKKQKNKNDKKPEKGVLSKKQQRRLLFLEKNKKKNKKDNKGDSKEVDQIASLSAERLKAYGLNPKKFKNKLKYMKKD</sequence>
<feature type="compositionally biased region" description="Basic residues" evidence="3">
    <location>
        <begin position="614"/>
        <end position="623"/>
    </location>
</feature>
<evidence type="ECO:0000313" key="6">
    <source>
        <dbReference type="Proteomes" id="UP000215335"/>
    </source>
</evidence>
<feature type="compositionally biased region" description="Basic and acidic residues" evidence="3">
    <location>
        <begin position="660"/>
        <end position="672"/>
    </location>
</feature>
<dbReference type="InterPro" id="IPR018034">
    <property type="entry name" value="Kri1"/>
</dbReference>
<dbReference type="STRING" id="543379.A0A232F9M0"/>
<feature type="compositionally biased region" description="Basic and acidic residues" evidence="3">
    <location>
        <begin position="802"/>
        <end position="811"/>
    </location>
</feature>
<feature type="compositionally biased region" description="Basic and acidic residues" evidence="3">
    <location>
        <begin position="719"/>
        <end position="729"/>
    </location>
</feature>
<comment type="similarity">
    <text evidence="1">Belongs to the KRI1 family.</text>
</comment>
<feature type="compositionally biased region" description="Basic and acidic residues" evidence="3">
    <location>
        <begin position="742"/>
        <end position="751"/>
    </location>
</feature>
<dbReference type="GO" id="GO:0000447">
    <property type="term" value="P:endonucleolytic cleavage in ITS1 to separate SSU-rRNA from 5.8S rRNA and LSU-rRNA from tricistronic rRNA transcript (SSU-rRNA, 5.8S rRNA, LSU-rRNA)"/>
    <property type="evidence" value="ECO:0007669"/>
    <property type="project" value="TreeGrafter"/>
</dbReference>